<organism evidence="1 2">
    <name type="scientific">Schizosaccharomyces octosporus (strain yFS286)</name>
    <name type="common">Fission yeast</name>
    <name type="synonym">Octosporomyces octosporus</name>
    <dbReference type="NCBI Taxonomy" id="483514"/>
    <lineage>
        <taxon>Eukaryota</taxon>
        <taxon>Fungi</taxon>
        <taxon>Dikarya</taxon>
        <taxon>Ascomycota</taxon>
        <taxon>Taphrinomycotina</taxon>
        <taxon>Schizosaccharomycetes</taxon>
        <taxon>Schizosaccharomycetales</taxon>
        <taxon>Schizosaccharomycetaceae</taxon>
        <taxon>Schizosaccharomyces</taxon>
    </lineage>
</organism>
<name>S9R6E1_SCHOY</name>
<evidence type="ECO:0000313" key="1">
    <source>
        <dbReference type="EMBL" id="EPX73875.1"/>
    </source>
</evidence>
<dbReference type="InterPro" id="IPR011990">
    <property type="entry name" value="TPR-like_helical_dom_sf"/>
</dbReference>
<keyword evidence="2" id="KW-1185">Reference proteome</keyword>
<protein>
    <submittedName>
        <fullName evidence="1">Fungal protein</fullName>
    </submittedName>
</protein>
<reference evidence="1 2" key="1">
    <citation type="journal article" date="2011" name="Science">
        <title>Comparative functional genomics of the fission yeasts.</title>
        <authorList>
            <person name="Rhind N."/>
            <person name="Chen Z."/>
            <person name="Yassour M."/>
            <person name="Thompson D.A."/>
            <person name="Haas B.J."/>
            <person name="Habib N."/>
            <person name="Wapinski I."/>
            <person name="Roy S."/>
            <person name="Lin M.F."/>
            <person name="Heiman D.I."/>
            <person name="Young S.K."/>
            <person name="Furuya K."/>
            <person name="Guo Y."/>
            <person name="Pidoux A."/>
            <person name="Chen H.M."/>
            <person name="Robbertse B."/>
            <person name="Goldberg J.M."/>
            <person name="Aoki K."/>
            <person name="Bayne E.H."/>
            <person name="Berlin A.M."/>
            <person name="Desjardins C.A."/>
            <person name="Dobbs E."/>
            <person name="Dukaj L."/>
            <person name="Fan L."/>
            <person name="FitzGerald M.G."/>
            <person name="French C."/>
            <person name="Gujja S."/>
            <person name="Hansen K."/>
            <person name="Keifenheim D."/>
            <person name="Levin J.Z."/>
            <person name="Mosher R.A."/>
            <person name="Mueller C.A."/>
            <person name="Pfiffner J."/>
            <person name="Priest M."/>
            <person name="Russ C."/>
            <person name="Smialowska A."/>
            <person name="Swoboda P."/>
            <person name="Sykes S.M."/>
            <person name="Vaughn M."/>
            <person name="Vengrova S."/>
            <person name="Yoder R."/>
            <person name="Zeng Q."/>
            <person name="Allshire R."/>
            <person name="Baulcombe D."/>
            <person name="Birren B.W."/>
            <person name="Brown W."/>
            <person name="Ekwall K."/>
            <person name="Kellis M."/>
            <person name="Leatherwood J."/>
            <person name="Levin H."/>
            <person name="Margalit H."/>
            <person name="Martienssen R."/>
            <person name="Nieduszynski C.A."/>
            <person name="Spatafora J.W."/>
            <person name="Friedman N."/>
            <person name="Dalgaard J.Z."/>
            <person name="Baumann P."/>
            <person name="Niki H."/>
            <person name="Regev A."/>
            <person name="Nusbaum C."/>
        </authorList>
    </citation>
    <scope>NUCLEOTIDE SEQUENCE [LARGE SCALE GENOMIC DNA]</scope>
    <source>
        <strain evidence="2">yFS286</strain>
    </source>
</reference>
<dbReference type="GeneID" id="25032066"/>
<dbReference type="EMBL" id="KE503206">
    <property type="protein sequence ID" value="EPX73875.1"/>
    <property type="molecule type" value="Genomic_DNA"/>
</dbReference>
<dbReference type="RefSeq" id="XP_013017036.1">
    <property type="nucleotide sequence ID" value="XM_013161582.1"/>
</dbReference>
<accession>S9R6E1</accession>
<evidence type="ECO:0000313" key="2">
    <source>
        <dbReference type="Proteomes" id="UP000016088"/>
    </source>
</evidence>
<dbReference type="eggNOG" id="ENOG502RZIA">
    <property type="taxonomic scope" value="Eukaryota"/>
</dbReference>
<sequence length="444" mass="50643">MSNSRREILREVAKAKKAKQQKPQSIEDVFEEAIEQEESGDRWRLDPEKCYRFYEKASKAYDEYLSVKSNDFDAWFNKARLYLNMVSNCDMLSSKSNQYLQSSIDLHKKALSLETNSEAYFNLAQTHKFLAENCTESGNEQLAVLHIQSALDACMKCSVLQQEEFSQKKLELEQISSSGTANIDFEKFYANVTQADEDSAIQLGDLAALAASTTYFTDADFENLIQLVQPVSAKYDVLKFMDWHLAREKRLVLSGQHPEQAWLDLLQVYDDRLSQLPEINLQNPLQASNAPTKPIHIQLLCDKADAFAEYAETLIQAHLQQSASPSVEVLTRAWNIFGQAAKALKLASTYDATRTRIWISRADLEIQRTNIPLAIAENSRSLLLNNAKVMYERAYKEIQTRKNTRTFYEAVVKHELIQKKIGIHPVTPLAVIPDEAREDILESL</sequence>
<dbReference type="VEuPathDB" id="FungiDB:SOCG_03094"/>
<dbReference type="OMA" id="RTRIWIS"/>
<dbReference type="Proteomes" id="UP000016088">
    <property type="component" value="Unassembled WGS sequence"/>
</dbReference>
<proteinExistence type="predicted"/>
<gene>
    <name evidence="1" type="ORF">SOCG_03094</name>
</gene>
<dbReference type="OrthoDB" id="5328412at2759"/>
<dbReference type="SUPFAM" id="SSF48452">
    <property type="entry name" value="TPR-like"/>
    <property type="match status" value="1"/>
</dbReference>
<dbReference type="HOGENOM" id="CLU_636406_0_0_1"/>
<dbReference type="AlphaFoldDB" id="S9R6E1"/>
<dbReference type="Gene3D" id="1.25.40.10">
    <property type="entry name" value="Tetratricopeptide repeat domain"/>
    <property type="match status" value="1"/>
</dbReference>